<evidence type="ECO:0000313" key="2">
    <source>
        <dbReference type="EMBL" id="ATA90632.1"/>
    </source>
</evidence>
<keyword evidence="1" id="KW-0472">Membrane</keyword>
<evidence type="ECO:0000256" key="1">
    <source>
        <dbReference type="SAM" id="Phobius"/>
    </source>
</evidence>
<dbReference type="OrthoDB" id="1150757at2"/>
<evidence type="ECO:0000313" key="3">
    <source>
        <dbReference type="Proteomes" id="UP000217348"/>
    </source>
</evidence>
<sequence length="212" mass="24691">MFSDARKKENIIYKKHTDIIKYAGFSSQNELIIVGKKFYYHFNKVKPENQKELESIFFSKWKNELYYGFAKCYAESIKQENMLSMLILLGINPEKLSEKSVQETKNIGFCKKGNVSCEEDTGNFIYKSIHIAGVFAPKQKLKEKLKNEFSLKQKIEFTIKQKSKLPKIGAYTKAIVLLPFTLLYDLLIIVLLYATIGLVFLILKLKKLFRMD</sequence>
<gene>
    <name evidence="2" type="ORF">CGC58_08125</name>
</gene>
<dbReference type="EMBL" id="CP022387">
    <property type="protein sequence ID" value="ATA90632.1"/>
    <property type="molecule type" value="Genomic_DNA"/>
</dbReference>
<reference evidence="3" key="1">
    <citation type="submission" date="2017-06" db="EMBL/GenBank/DDBJ databases">
        <title>Capnocytophaga spp. assemblies.</title>
        <authorList>
            <person name="Gulvik C.A."/>
        </authorList>
    </citation>
    <scope>NUCLEOTIDE SEQUENCE [LARGE SCALE GENOMIC DNA]</scope>
    <source>
        <strain evidence="3">H2177</strain>
    </source>
</reference>
<protein>
    <submittedName>
        <fullName evidence="2">Uncharacterized protein</fullName>
    </submittedName>
</protein>
<dbReference type="KEGG" id="csto:CGC58_08125"/>
<feature type="transmembrane region" description="Helical" evidence="1">
    <location>
        <begin position="182"/>
        <end position="203"/>
    </location>
</feature>
<organism evidence="2 3">
    <name type="scientific">Capnocytophaga stomatis</name>
    <dbReference type="NCBI Taxonomy" id="1848904"/>
    <lineage>
        <taxon>Bacteria</taxon>
        <taxon>Pseudomonadati</taxon>
        <taxon>Bacteroidota</taxon>
        <taxon>Flavobacteriia</taxon>
        <taxon>Flavobacteriales</taxon>
        <taxon>Flavobacteriaceae</taxon>
        <taxon>Capnocytophaga</taxon>
    </lineage>
</organism>
<dbReference type="AlphaFoldDB" id="A0A250FZR9"/>
<proteinExistence type="predicted"/>
<accession>A0A250FZR9</accession>
<keyword evidence="1" id="KW-0812">Transmembrane</keyword>
<name>A0A250FZR9_9FLAO</name>
<keyword evidence="1" id="KW-1133">Transmembrane helix</keyword>
<dbReference type="Proteomes" id="UP000217348">
    <property type="component" value="Chromosome"/>
</dbReference>